<dbReference type="AlphaFoldDB" id="A0A9P0AZY8"/>
<organism evidence="2 3">
    <name type="scientific">Brassicogethes aeneus</name>
    <name type="common">Rape pollen beetle</name>
    <name type="synonym">Meligethes aeneus</name>
    <dbReference type="NCBI Taxonomy" id="1431903"/>
    <lineage>
        <taxon>Eukaryota</taxon>
        <taxon>Metazoa</taxon>
        <taxon>Ecdysozoa</taxon>
        <taxon>Arthropoda</taxon>
        <taxon>Hexapoda</taxon>
        <taxon>Insecta</taxon>
        <taxon>Pterygota</taxon>
        <taxon>Neoptera</taxon>
        <taxon>Endopterygota</taxon>
        <taxon>Coleoptera</taxon>
        <taxon>Polyphaga</taxon>
        <taxon>Cucujiformia</taxon>
        <taxon>Nitidulidae</taxon>
        <taxon>Meligethinae</taxon>
        <taxon>Brassicogethes</taxon>
    </lineage>
</organism>
<sequence length="137" mass="15412">MPAKGLPPTSGPDPGPSSPNSNQQSQCIPPIVLRKKDRWSKVSKELKARGLYFSNARTTSDGIKFTPESINAYRATAKFLDSNREQFHTYQLPEDRLTQVIIRGLPLELEIKEVADELGELGFHPRLNQILNAEIFH</sequence>
<name>A0A9P0AZY8_BRAAE</name>
<keyword evidence="3" id="KW-1185">Reference proteome</keyword>
<dbReference type="EMBL" id="OV121133">
    <property type="protein sequence ID" value="CAH0551010.1"/>
    <property type="molecule type" value="Genomic_DNA"/>
</dbReference>
<evidence type="ECO:0000313" key="3">
    <source>
        <dbReference type="Proteomes" id="UP001154078"/>
    </source>
</evidence>
<proteinExistence type="predicted"/>
<protein>
    <submittedName>
        <fullName evidence="2">Uncharacterized protein</fullName>
    </submittedName>
</protein>
<accession>A0A9P0AZY8</accession>
<evidence type="ECO:0000313" key="2">
    <source>
        <dbReference type="EMBL" id="CAH0551010.1"/>
    </source>
</evidence>
<gene>
    <name evidence="2" type="ORF">MELIAE_LOCUS3712</name>
</gene>
<dbReference type="Proteomes" id="UP001154078">
    <property type="component" value="Chromosome 2"/>
</dbReference>
<reference evidence="2" key="1">
    <citation type="submission" date="2021-12" db="EMBL/GenBank/DDBJ databases">
        <authorList>
            <person name="King R."/>
        </authorList>
    </citation>
    <scope>NUCLEOTIDE SEQUENCE</scope>
</reference>
<dbReference type="OrthoDB" id="6775828at2759"/>
<feature type="region of interest" description="Disordered" evidence="1">
    <location>
        <begin position="1"/>
        <end position="30"/>
    </location>
</feature>
<feature type="compositionally biased region" description="Low complexity" evidence="1">
    <location>
        <begin position="18"/>
        <end position="30"/>
    </location>
</feature>
<evidence type="ECO:0000256" key="1">
    <source>
        <dbReference type="SAM" id="MobiDB-lite"/>
    </source>
</evidence>